<reference evidence="3" key="2">
    <citation type="submission" date="2021-01" db="UniProtKB">
        <authorList>
            <consortium name="EnsemblMetazoa"/>
        </authorList>
    </citation>
    <scope>IDENTIFICATION</scope>
</reference>
<proteinExistence type="predicted"/>
<dbReference type="InterPro" id="IPR041588">
    <property type="entry name" value="Integrase_H2C2"/>
</dbReference>
<dbReference type="FunFam" id="3.30.70.270:FF:000003">
    <property type="entry name" value="Transposon Ty3-G Gag-Pol polyprotein"/>
    <property type="match status" value="1"/>
</dbReference>
<dbReference type="PANTHER" id="PTHR37984:SF13">
    <property type="entry name" value="RIBONUCLEASE H"/>
    <property type="match status" value="1"/>
</dbReference>
<evidence type="ECO:0000259" key="2">
    <source>
        <dbReference type="Pfam" id="PF17921"/>
    </source>
</evidence>
<feature type="domain" description="Reverse transcriptase" evidence="1">
    <location>
        <begin position="103"/>
        <end position="157"/>
    </location>
</feature>
<dbReference type="Pfam" id="PF17921">
    <property type="entry name" value="Integrase_H2C2"/>
    <property type="match status" value="1"/>
</dbReference>
<dbReference type="InterPro" id="IPR043128">
    <property type="entry name" value="Rev_trsase/Diguanyl_cyclase"/>
</dbReference>
<sequence>MRETVEKELHRLQAAGIITRVEFADRAAPIVPVVKSDGTIRVCGDCKMTVNQAAKVDRYPLPLIDNFFAQVGGGKIFTTLDMSYPTTPGIFQKSMPLQGLPGVVAYLDDILVSGETQTKHEESLERVLHRFQEARVRLKREKCVFGTTEVVYLGYNIDAQGLHPVENKVQAVRDTPSPSNVSEGWAGAYKEETLKPYYSRWNELNTDSEVVLWVSRVDVVLRDVILRQLHEGNPGVTRMKEVARSYVWWPGMDKRLEDTVKSFCQCQDHRRNPPVTPLNPWP</sequence>
<dbReference type="OrthoDB" id="10058156at2759"/>
<dbReference type="Gene3D" id="3.30.70.270">
    <property type="match status" value="2"/>
</dbReference>
<name>A0A7M7GH93_STRPU</name>
<dbReference type="RefSeq" id="XP_003726960.1">
    <property type="nucleotide sequence ID" value="XM_003726912.1"/>
</dbReference>
<evidence type="ECO:0008006" key="5">
    <source>
        <dbReference type="Google" id="ProtNLM"/>
    </source>
</evidence>
<keyword evidence="4" id="KW-1185">Reference proteome</keyword>
<dbReference type="Pfam" id="PF00078">
    <property type="entry name" value="RVT_1"/>
    <property type="match status" value="1"/>
</dbReference>
<protein>
    <recommendedName>
        <fullName evidence="5">Polyprotein</fullName>
    </recommendedName>
</protein>
<evidence type="ECO:0000313" key="3">
    <source>
        <dbReference type="EnsemblMetazoa" id="XP_003726960"/>
    </source>
</evidence>
<dbReference type="CDD" id="cd01647">
    <property type="entry name" value="RT_LTR"/>
    <property type="match status" value="1"/>
</dbReference>
<organism evidence="3 4">
    <name type="scientific">Strongylocentrotus purpuratus</name>
    <name type="common">Purple sea urchin</name>
    <dbReference type="NCBI Taxonomy" id="7668"/>
    <lineage>
        <taxon>Eukaryota</taxon>
        <taxon>Metazoa</taxon>
        <taxon>Echinodermata</taxon>
        <taxon>Eleutherozoa</taxon>
        <taxon>Echinozoa</taxon>
        <taxon>Echinoidea</taxon>
        <taxon>Euechinoidea</taxon>
        <taxon>Echinacea</taxon>
        <taxon>Camarodonta</taxon>
        <taxon>Echinidea</taxon>
        <taxon>Strongylocentrotidae</taxon>
        <taxon>Strongylocentrotus</taxon>
    </lineage>
</organism>
<dbReference type="OMA" id="QTKHEES"/>
<dbReference type="KEGG" id="spu:100894003"/>
<dbReference type="InterPro" id="IPR000477">
    <property type="entry name" value="RT_dom"/>
</dbReference>
<dbReference type="InterPro" id="IPR050951">
    <property type="entry name" value="Retrovirus_Pol_polyprotein"/>
</dbReference>
<feature type="domain" description="Integrase zinc-binding" evidence="2">
    <location>
        <begin position="220"/>
        <end position="270"/>
    </location>
</feature>
<dbReference type="InterPro" id="IPR043502">
    <property type="entry name" value="DNA/RNA_pol_sf"/>
</dbReference>
<dbReference type="EnsemblMetazoa" id="XM_003726912">
    <property type="protein sequence ID" value="XP_003726960"/>
    <property type="gene ID" value="LOC100894003"/>
</dbReference>
<evidence type="ECO:0000313" key="4">
    <source>
        <dbReference type="Proteomes" id="UP000007110"/>
    </source>
</evidence>
<dbReference type="Gene3D" id="3.10.10.10">
    <property type="entry name" value="HIV Type 1 Reverse Transcriptase, subunit A, domain 1"/>
    <property type="match status" value="1"/>
</dbReference>
<evidence type="ECO:0000259" key="1">
    <source>
        <dbReference type="Pfam" id="PF00078"/>
    </source>
</evidence>
<dbReference type="GeneID" id="100894003"/>
<reference evidence="4" key="1">
    <citation type="submission" date="2015-02" db="EMBL/GenBank/DDBJ databases">
        <title>Genome sequencing for Strongylocentrotus purpuratus.</title>
        <authorList>
            <person name="Murali S."/>
            <person name="Liu Y."/>
            <person name="Vee V."/>
            <person name="English A."/>
            <person name="Wang M."/>
            <person name="Skinner E."/>
            <person name="Han Y."/>
            <person name="Muzny D.M."/>
            <person name="Worley K.C."/>
            <person name="Gibbs R.A."/>
        </authorList>
    </citation>
    <scope>NUCLEOTIDE SEQUENCE</scope>
</reference>
<dbReference type="Gene3D" id="1.10.340.70">
    <property type="match status" value="1"/>
</dbReference>
<dbReference type="SUPFAM" id="SSF56672">
    <property type="entry name" value="DNA/RNA polymerases"/>
    <property type="match status" value="1"/>
</dbReference>
<accession>A0A7M7GH93</accession>
<dbReference type="AlphaFoldDB" id="A0A7M7GH93"/>
<dbReference type="PANTHER" id="PTHR37984">
    <property type="entry name" value="PROTEIN CBG26694"/>
    <property type="match status" value="1"/>
</dbReference>
<dbReference type="Proteomes" id="UP000007110">
    <property type="component" value="Unassembled WGS sequence"/>
</dbReference>
<dbReference type="InParanoid" id="A0A7M7GH93"/>